<gene>
    <name evidence="1" type="ORF">N656DRAFT_474656</name>
</gene>
<dbReference type="RefSeq" id="XP_064672540.1">
    <property type="nucleotide sequence ID" value="XM_064809774.1"/>
</dbReference>
<proteinExistence type="predicted"/>
<organism evidence="1 2">
    <name type="scientific">Canariomyces notabilis</name>
    <dbReference type="NCBI Taxonomy" id="2074819"/>
    <lineage>
        <taxon>Eukaryota</taxon>
        <taxon>Fungi</taxon>
        <taxon>Dikarya</taxon>
        <taxon>Ascomycota</taxon>
        <taxon>Pezizomycotina</taxon>
        <taxon>Sordariomycetes</taxon>
        <taxon>Sordariomycetidae</taxon>
        <taxon>Sordariales</taxon>
        <taxon>Chaetomiaceae</taxon>
        <taxon>Canariomyces</taxon>
    </lineage>
</organism>
<protein>
    <submittedName>
        <fullName evidence="1">Uncharacterized protein</fullName>
    </submittedName>
</protein>
<sequence>MRCKQLFRFRLSLHSLFAAGARSQGLEEGPTAVVSHTDLMNEEGLIFLGSLFFCSVALFRGRSGVPSREMAAQSQKPPTGTHARTVIRLKSVRTRRTRPTRAQRRLWLGEKTRRVTECFYPAATLTPLECLECASAGFFSAQRDYPIVNRSRRAGFPSSPPKWNCLPG</sequence>
<dbReference type="EMBL" id="MU853335">
    <property type="protein sequence ID" value="KAK4114970.1"/>
    <property type="molecule type" value="Genomic_DNA"/>
</dbReference>
<evidence type="ECO:0000313" key="1">
    <source>
        <dbReference type="EMBL" id="KAK4114970.1"/>
    </source>
</evidence>
<reference evidence="1" key="2">
    <citation type="submission" date="2023-05" db="EMBL/GenBank/DDBJ databases">
        <authorList>
            <consortium name="Lawrence Berkeley National Laboratory"/>
            <person name="Steindorff A."/>
            <person name="Hensen N."/>
            <person name="Bonometti L."/>
            <person name="Westerberg I."/>
            <person name="Brannstrom I.O."/>
            <person name="Guillou S."/>
            <person name="Cros-Aarteil S."/>
            <person name="Calhoun S."/>
            <person name="Haridas S."/>
            <person name="Kuo A."/>
            <person name="Mondo S."/>
            <person name="Pangilinan J."/>
            <person name="Riley R."/>
            <person name="Labutti K."/>
            <person name="Andreopoulos B."/>
            <person name="Lipzen A."/>
            <person name="Chen C."/>
            <person name="Yanf M."/>
            <person name="Daum C."/>
            <person name="Ng V."/>
            <person name="Clum A."/>
            <person name="Ohm R."/>
            <person name="Martin F."/>
            <person name="Silar P."/>
            <person name="Natvig D."/>
            <person name="Lalanne C."/>
            <person name="Gautier V."/>
            <person name="Ament-Velasquez S.L."/>
            <person name="Kruys A."/>
            <person name="Hutchinson M.I."/>
            <person name="Powell A.J."/>
            <person name="Barry K."/>
            <person name="Miller A.N."/>
            <person name="Grigoriev I.V."/>
            <person name="Debuchy R."/>
            <person name="Gladieux P."/>
            <person name="Thoren M.H."/>
            <person name="Johannesson H."/>
        </authorList>
    </citation>
    <scope>NUCLEOTIDE SEQUENCE</scope>
    <source>
        <strain evidence="1">CBS 508.74</strain>
    </source>
</reference>
<accession>A0AAN6TJC2</accession>
<evidence type="ECO:0000313" key="2">
    <source>
        <dbReference type="Proteomes" id="UP001302812"/>
    </source>
</evidence>
<dbReference type="GeneID" id="89933898"/>
<reference evidence="1" key="1">
    <citation type="journal article" date="2023" name="Mol. Phylogenet. Evol.">
        <title>Genome-scale phylogeny and comparative genomics of the fungal order Sordariales.</title>
        <authorList>
            <person name="Hensen N."/>
            <person name="Bonometti L."/>
            <person name="Westerberg I."/>
            <person name="Brannstrom I.O."/>
            <person name="Guillou S."/>
            <person name="Cros-Aarteil S."/>
            <person name="Calhoun S."/>
            <person name="Haridas S."/>
            <person name="Kuo A."/>
            <person name="Mondo S."/>
            <person name="Pangilinan J."/>
            <person name="Riley R."/>
            <person name="LaButti K."/>
            <person name="Andreopoulos B."/>
            <person name="Lipzen A."/>
            <person name="Chen C."/>
            <person name="Yan M."/>
            <person name="Daum C."/>
            <person name="Ng V."/>
            <person name="Clum A."/>
            <person name="Steindorff A."/>
            <person name="Ohm R.A."/>
            <person name="Martin F."/>
            <person name="Silar P."/>
            <person name="Natvig D.O."/>
            <person name="Lalanne C."/>
            <person name="Gautier V."/>
            <person name="Ament-Velasquez S.L."/>
            <person name="Kruys A."/>
            <person name="Hutchinson M.I."/>
            <person name="Powell A.J."/>
            <person name="Barry K."/>
            <person name="Miller A.N."/>
            <person name="Grigoriev I.V."/>
            <person name="Debuchy R."/>
            <person name="Gladieux P."/>
            <person name="Hiltunen Thoren M."/>
            <person name="Johannesson H."/>
        </authorList>
    </citation>
    <scope>NUCLEOTIDE SEQUENCE</scope>
    <source>
        <strain evidence="1">CBS 508.74</strain>
    </source>
</reference>
<keyword evidence="2" id="KW-1185">Reference proteome</keyword>
<dbReference type="Proteomes" id="UP001302812">
    <property type="component" value="Unassembled WGS sequence"/>
</dbReference>
<name>A0AAN6TJC2_9PEZI</name>
<comment type="caution">
    <text evidence="1">The sequence shown here is derived from an EMBL/GenBank/DDBJ whole genome shotgun (WGS) entry which is preliminary data.</text>
</comment>
<dbReference type="AlphaFoldDB" id="A0AAN6TJC2"/>